<dbReference type="Gene3D" id="1.10.287.1080">
    <property type="entry name" value="MazG-like"/>
    <property type="match status" value="1"/>
</dbReference>
<dbReference type="CDD" id="cd11535">
    <property type="entry name" value="NTP-PPase_SsMazG"/>
    <property type="match status" value="1"/>
</dbReference>
<comment type="caution">
    <text evidence="2">The sequence shown here is derived from an EMBL/GenBank/DDBJ whole genome shotgun (WGS) entry which is preliminary data.</text>
</comment>
<reference evidence="2" key="1">
    <citation type="journal article" date="2020" name="mSystems">
        <title>Genome- and Community-Level Interaction Insights into Carbon Utilization and Element Cycling Functions of Hydrothermarchaeota in Hydrothermal Sediment.</title>
        <authorList>
            <person name="Zhou Z."/>
            <person name="Liu Y."/>
            <person name="Xu W."/>
            <person name="Pan J."/>
            <person name="Luo Z.H."/>
            <person name="Li M."/>
        </authorList>
    </citation>
    <scope>NUCLEOTIDE SEQUENCE [LARGE SCALE GENOMIC DNA]</scope>
    <source>
        <strain evidence="4">SpSt-10</strain>
        <strain evidence="3">SpSt-62</strain>
        <strain evidence="2">SpSt-97</strain>
    </source>
</reference>
<dbReference type="GO" id="GO:0016787">
    <property type="term" value="F:hydrolase activity"/>
    <property type="evidence" value="ECO:0007669"/>
    <property type="project" value="UniProtKB-KW"/>
</dbReference>
<proteinExistence type="predicted"/>
<gene>
    <name evidence="4" type="ORF">ENL48_03825</name>
    <name evidence="3" type="ORF">ENT89_03585</name>
    <name evidence="2" type="ORF">ENX77_07305</name>
</gene>
<dbReference type="Pfam" id="PF03819">
    <property type="entry name" value="MazG"/>
    <property type="match status" value="1"/>
</dbReference>
<keyword evidence="2" id="KW-0378">Hydrolase</keyword>
<dbReference type="PANTHER" id="PTHR42702">
    <property type="entry name" value="NUCLEOTIDE PYROPHOSPHOHYDROLASE"/>
    <property type="match status" value="1"/>
</dbReference>
<evidence type="ECO:0000313" key="3">
    <source>
        <dbReference type="EMBL" id="HGU59258.1"/>
    </source>
</evidence>
<dbReference type="AlphaFoldDB" id="A0A7C3YGA8"/>
<evidence type="ECO:0000313" key="2">
    <source>
        <dbReference type="EMBL" id="HGE66900.1"/>
    </source>
</evidence>
<dbReference type="InterPro" id="IPR004518">
    <property type="entry name" value="MazG-like_dom"/>
</dbReference>
<dbReference type="EMBL" id="DTAK01000019">
    <property type="protein sequence ID" value="HGU59258.1"/>
    <property type="molecule type" value="Genomic_DNA"/>
</dbReference>
<name>A0A7C3YGA8_9EURY</name>
<feature type="domain" description="NTP pyrophosphohydrolase MazG-like" evidence="1">
    <location>
        <begin position="23"/>
        <end position="81"/>
    </location>
</feature>
<dbReference type="EMBL" id="DTPI01000033">
    <property type="protein sequence ID" value="HGE66900.1"/>
    <property type="molecule type" value="Genomic_DNA"/>
</dbReference>
<accession>A0A7C3YGA8</accession>
<evidence type="ECO:0000259" key="1">
    <source>
        <dbReference type="Pfam" id="PF03819"/>
    </source>
</evidence>
<evidence type="ECO:0000313" key="4">
    <source>
        <dbReference type="EMBL" id="HHF48312.1"/>
    </source>
</evidence>
<protein>
    <submittedName>
        <fullName evidence="2">Nucleotide pyrophosphohydrolase</fullName>
    </submittedName>
</protein>
<dbReference type="SUPFAM" id="SSF101386">
    <property type="entry name" value="all-alpha NTP pyrophosphatases"/>
    <property type="match status" value="1"/>
</dbReference>
<sequence>MEIREFQERIKKIYYEKDVKRGKEKTFLWFMEEVGELAEAIRKNKNLGEEFADVFAWLVSLANLCEIDLEEEVKRKYPEKCIRCCSVPCECKEAG</sequence>
<dbReference type="EMBL" id="DRUC01000058">
    <property type="protein sequence ID" value="HHF48312.1"/>
    <property type="molecule type" value="Genomic_DNA"/>
</dbReference>
<organism evidence="2">
    <name type="scientific">Geoglobus ahangari</name>
    <dbReference type="NCBI Taxonomy" id="113653"/>
    <lineage>
        <taxon>Archaea</taxon>
        <taxon>Methanobacteriati</taxon>
        <taxon>Methanobacteriota</taxon>
        <taxon>Archaeoglobi</taxon>
        <taxon>Archaeoglobales</taxon>
        <taxon>Archaeoglobaceae</taxon>
        <taxon>Geoglobus</taxon>
    </lineage>
</organism>
<dbReference type="PANTHER" id="PTHR42702:SF1">
    <property type="entry name" value="REGULATORY PROTEIN FOR BETA-LACTAMASE"/>
    <property type="match status" value="1"/>
</dbReference>